<keyword evidence="5 12" id="KW-0067">ATP-binding</keyword>
<evidence type="ECO:0000256" key="8">
    <source>
        <dbReference type="SAM" id="MobiDB-lite"/>
    </source>
</evidence>
<dbReference type="InterPro" id="IPR003439">
    <property type="entry name" value="ABC_transporter-like_ATP-bd"/>
</dbReference>
<evidence type="ECO:0000256" key="1">
    <source>
        <dbReference type="ARBA" id="ARBA00004651"/>
    </source>
</evidence>
<evidence type="ECO:0000256" key="3">
    <source>
        <dbReference type="ARBA" id="ARBA00022692"/>
    </source>
</evidence>
<evidence type="ECO:0000256" key="9">
    <source>
        <dbReference type="SAM" id="Phobius"/>
    </source>
</evidence>
<dbReference type="PANTHER" id="PTHR43394">
    <property type="entry name" value="ATP-DEPENDENT PERMEASE MDL1, MITOCHONDRIAL"/>
    <property type="match status" value="1"/>
</dbReference>
<keyword evidence="2" id="KW-0813">Transport</keyword>
<keyword evidence="6 9" id="KW-1133">Transmembrane helix</keyword>
<name>A0A7W9ZJ13_NOVIT</name>
<keyword evidence="4" id="KW-0547">Nucleotide-binding</keyword>
<evidence type="ECO:0000313" key="13">
    <source>
        <dbReference type="Proteomes" id="UP000544872"/>
    </source>
</evidence>
<dbReference type="AlphaFoldDB" id="A0A7W9ZJ13"/>
<evidence type="ECO:0000313" key="12">
    <source>
        <dbReference type="EMBL" id="MBB6212366.1"/>
    </source>
</evidence>
<feature type="compositionally biased region" description="Low complexity" evidence="8">
    <location>
        <begin position="21"/>
        <end position="33"/>
    </location>
</feature>
<feature type="transmembrane region" description="Helical" evidence="9">
    <location>
        <begin position="180"/>
        <end position="201"/>
    </location>
</feature>
<evidence type="ECO:0000256" key="7">
    <source>
        <dbReference type="ARBA" id="ARBA00023136"/>
    </source>
</evidence>
<dbReference type="Gene3D" id="3.40.50.300">
    <property type="entry name" value="P-loop containing nucleotide triphosphate hydrolases"/>
    <property type="match status" value="1"/>
</dbReference>
<dbReference type="SUPFAM" id="SSF52540">
    <property type="entry name" value="P-loop containing nucleoside triphosphate hydrolases"/>
    <property type="match status" value="1"/>
</dbReference>
<dbReference type="InterPro" id="IPR039421">
    <property type="entry name" value="Type_1_exporter"/>
</dbReference>
<protein>
    <submittedName>
        <fullName evidence="12">ATP-binding cassette subfamily B protein</fullName>
    </submittedName>
</protein>
<evidence type="ECO:0000256" key="6">
    <source>
        <dbReference type="ARBA" id="ARBA00022989"/>
    </source>
</evidence>
<proteinExistence type="predicted"/>
<feature type="domain" description="ABC transporter" evidence="10">
    <location>
        <begin position="384"/>
        <end position="619"/>
    </location>
</feature>
<keyword evidence="3 9" id="KW-0812">Transmembrane</keyword>
<dbReference type="InterPro" id="IPR036640">
    <property type="entry name" value="ABC1_TM_sf"/>
</dbReference>
<sequence length="628" mass="68909">MTDIGLTPGPAAPSALSGQTPVSVPASGPAPASDTADLKPSLRRTWRFVMRHWRRHWGLVLAIVLATTLAAVLEIILPVFAGKLVDALSHTQTLGRDAVLDLALTALGSMVGLGIGMMVLRICVFTGLTVLTPRMMTDAALETFRRVQRLSTDWHANTFVGSTVRKIGRGSWGFDELNDAILLAMLPSCAVLVGAVVMFALHWSLLGAVVLAGAVIYVTVTVTLSLRYVAPYATRSNRWDSRMSAVMADAIGCNAVVKGFGAEEREEHRLERVQTGWRRRTRATWFRGTRSALVQQLMLVMLHAGIVGLVVWFWWQGLASAGDLTLALTAYGVIHAHLSDIGHHIRTFQRAMNDLEDMAVLSDWPLEVEDRAGAPDLPRPRGEIRFERVSFTYPAQQRTVYRDFSLTIPAGQRVGLVGPSGSGKTTFIKLVQRLYDVQAGAVLLDDTDVRTVTQASLRRQIAIVQQEPLLFHRSLADNIRYARPDASMAEVEAAAALAHADVFIRRLPEGYATPVGERGVKLSGGERQRVALARAFLADAPLLILDEATSSLDSESEAMIQDAMERLMQGRTTLVVAHRLSTIRSLDRILVFDQGMIREDGDHDTLMRMSDGLYRRLVDRQNGGLIEG</sequence>
<dbReference type="RefSeq" id="WP_260402596.1">
    <property type="nucleotide sequence ID" value="NZ_JACIIX010000022.1"/>
</dbReference>
<keyword evidence="7 9" id="KW-0472">Membrane</keyword>
<dbReference type="SMART" id="SM00382">
    <property type="entry name" value="AAA"/>
    <property type="match status" value="1"/>
</dbReference>
<dbReference type="Pfam" id="PF00664">
    <property type="entry name" value="ABC_membrane"/>
    <property type="match status" value="1"/>
</dbReference>
<comment type="subcellular location">
    <subcellularLocation>
        <location evidence="1">Cell membrane</location>
        <topology evidence="1">Multi-pass membrane protein</topology>
    </subcellularLocation>
</comment>
<dbReference type="PROSITE" id="PS50893">
    <property type="entry name" value="ABC_TRANSPORTER_2"/>
    <property type="match status" value="1"/>
</dbReference>
<feature type="transmembrane region" description="Helical" evidence="9">
    <location>
        <begin position="297"/>
        <end position="315"/>
    </location>
</feature>
<organism evidence="12 13">
    <name type="scientific">Novispirillum itersonii</name>
    <name type="common">Aquaspirillum itersonii</name>
    <dbReference type="NCBI Taxonomy" id="189"/>
    <lineage>
        <taxon>Bacteria</taxon>
        <taxon>Pseudomonadati</taxon>
        <taxon>Pseudomonadota</taxon>
        <taxon>Alphaproteobacteria</taxon>
        <taxon>Rhodospirillales</taxon>
        <taxon>Novispirillaceae</taxon>
        <taxon>Novispirillum</taxon>
    </lineage>
</organism>
<feature type="domain" description="ABC transmembrane type-1" evidence="11">
    <location>
        <begin position="61"/>
        <end position="350"/>
    </location>
</feature>
<dbReference type="FunFam" id="3.40.50.300:FF:000287">
    <property type="entry name" value="Multidrug ABC transporter ATP-binding protein"/>
    <property type="match status" value="1"/>
</dbReference>
<dbReference type="InterPro" id="IPR017871">
    <property type="entry name" value="ABC_transporter-like_CS"/>
</dbReference>
<feature type="region of interest" description="Disordered" evidence="8">
    <location>
        <begin position="1"/>
        <end position="37"/>
    </location>
</feature>
<evidence type="ECO:0000256" key="5">
    <source>
        <dbReference type="ARBA" id="ARBA00022840"/>
    </source>
</evidence>
<dbReference type="EMBL" id="JACIIX010000022">
    <property type="protein sequence ID" value="MBB6212366.1"/>
    <property type="molecule type" value="Genomic_DNA"/>
</dbReference>
<evidence type="ECO:0000259" key="11">
    <source>
        <dbReference type="PROSITE" id="PS50929"/>
    </source>
</evidence>
<feature type="transmembrane region" description="Helical" evidence="9">
    <location>
        <begin position="102"/>
        <end position="131"/>
    </location>
</feature>
<dbReference type="PANTHER" id="PTHR43394:SF1">
    <property type="entry name" value="ATP-BINDING CASSETTE SUB-FAMILY B MEMBER 10, MITOCHONDRIAL"/>
    <property type="match status" value="1"/>
</dbReference>
<dbReference type="PROSITE" id="PS00211">
    <property type="entry name" value="ABC_TRANSPORTER_1"/>
    <property type="match status" value="1"/>
</dbReference>
<reference evidence="12 13" key="1">
    <citation type="submission" date="2020-08" db="EMBL/GenBank/DDBJ databases">
        <title>Genomic Encyclopedia of Type Strains, Phase IV (KMG-IV): sequencing the most valuable type-strain genomes for metagenomic binning, comparative biology and taxonomic classification.</title>
        <authorList>
            <person name="Goeker M."/>
        </authorList>
    </citation>
    <scope>NUCLEOTIDE SEQUENCE [LARGE SCALE GENOMIC DNA]</scope>
    <source>
        <strain evidence="12 13">DSM 11590</strain>
    </source>
</reference>
<dbReference type="GO" id="GO:0015421">
    <property type="term" value="F:ABC-type oligopeptide transporter activity"/>
    <property type="evidence" value="ECO:0007669"/>
    <property type="project" value="TreeGrafter"/>
</dbReference>
<dbReference type="PROSITE" id="PS50929">
    <property type="entry name" value="ABC_TM1F"/>
    <property type="match status" value="1"/>
</dbReference>
<dbReference type="Gene3D" id="1.20.1560.10">
    <property type="entry name" value="ABC transporter type 1, transmembrane domain"/>
    <property type="match status" value="1"/>
</dbReference>
<gene>
    <name evidence="12" type="ORF">FHS48_003817</name>
</gene>
<dbReference type="SUPFAM" id="SSF90123">
    <property type="entry name" value="ABC transporter transmembrane region"/>
    <property type="match status" value="1"/>
</dbReference>
<evidence type="ECO:0000256" key="2">
    <source>
        <dbReference type="ARBA" id="ARBA00022448"/>
    </source>
</evidence>
<dbReference type="GO" id="GO:0016887">
    <property type="term" value="F:ATP hydrolysis activity"/>
    <property type="evidence" value="ECO:0007669"/>
    <property type="project" value="InterPro"/>
</dbReference>
<dbReference type="GO" id="GO:0005524">
    <property type="term" value="F:ATP binding"/>
    <property type="evidence" value="ECO:0007669"/>
    <property type="project" value="UniProtKB-KW"/>
</dbReference>
<feature type="transmembrane region" description="Helical" evidence="9">
    <location>
        <begin position="207"/>
        <end position="229"/>
    </location>
</feature>
<keyword evidence="13" id="KW-1185">Reference proteome</keyword>
<evidence type="ECO:0000259" key="10">
    <source>
        <dbReference type="PROSITE" id="PS50893"/>
    </source>
</evidence>
<dbReference type="Proteomes" id="UP000544872">
    <property type="component" value="Unassembled WGS sequence"/>
</dbReference>
<dbReference type="InterPro" id="IPR011527">
    <property type="entry name" value="ABC1_TM_dom"/>
</dbReference>
<evidence type="ECO:0000256" key="4">
    <source>
        <dbReference type="ARBA" id="ARBA00022741"/>
    </source>
</evidence>
<dbReference type="InterPro" id="IPR027417">
    <property type="entry name" value="P-loop_NTPase"/>
</dbReference>
<dbReference type="GO" id="GO:0005886">
    <property type="term" value="C:plasma membrane"/>
    <property type="evidence" value="ECO:0007669"/>
    <property type="project" value="UniProtKB-SubCell"/>
</dbReference>
<dbReference type="Pfam" id="PF00005">
    <property type="entry name" value="ABC_tran"/>
    <property type="match status" value="1"/>
</dbReference>
<accession>A0A7W9ZJ13</accession>
<dbReference type="InterPro" id="IPR003593">
    <property type="entry name" value="AAA+_ATPase"/>
</dbReference>
<feature type="transmembrane region" description="Helical" evidence="9">
    <location>
        <begin position="57"/>
        <end position="82"/>
    </location>
</feature>
<comment type="caution">
    <text evidence="12">The sequence shown here is derived from an EMBL/GenBank/DDBJ whole genome shotgun (WGS) entry which is preliminary data.</text>
</comment>